<evidence type="ECO:0000256" key="6">
    <source>
        <dbReference type="ARBA" id="ARBA00023012"/>
    </source>
</evidence>
<dbReference type="PROSITE" id="PS50109">
    <property type="entry name" value="HIS_KIN"/>
    <property type="match status" value="1"/>
</dbReference>
<dbReference type="CDD" id="cd00082">
    <property type="entry name" value="HisKA"/>
    <property type="match status" value="1"/>
</dbReference>
<dbReference type="InterPro" id="IPR003594">
    <property type="entry name" value="HATPase_dom"/>
</dbReference>
<dbReference type="Pfam" id="PF02518">
    <property type="entry name" value="HATPase_c"/>
    <property type="match status" value="1"/>
</dbReference>
<dbReference type="InterPro" id="IPR004358">
    <property type="entry name" value="Sig_transdc_His_kin-like_C"/>
</dbReference>
<evidence type="ECO:0000259" key="7">
    <source>
        <dbReference type="PROSITE" id="PS50109"/>
    </source>
</evidence>
<dbReference type="SMART" id="SM00387">
    <property type="entry name" value="HATPase_c"/>
    <property type="match status" value="1"/>
</dbReference>
<dbReference type="SMART" id="SM00388">
    <property type="entry name" value="HisKA"/>
    <property type="match status" value="1"/>
</dbReference>
<dbReference type="InterPro" id="IPR000014">
    <property type="entry name" value="PAS"/>
</dbReference>
<dbReference type="PANTHER" id="PTHR43711">
    <property type="entry name" value="TWO-COMPONENT HISTIDINE KINASE"/>
    <property type="match status" value="1"/>
</dbReference>
<gene>
    <name evidence="9" type="ORF">SAMN04488133_1601</name>
</gene>
<dbReference type="InterPro" id="IPR003661">
    <property type="entry name" value="HisK_dim/P_dom"/>
</dbReference>
<feature type="domain" description="Histidine kinase" evidence="7">
    <location>
        <begin position="140"/>
        <end position="351"/>
    </location>
</feature>
<keyword evidence="5" id="KW-0418">Kinase</keyword>
<dbReference type="SUPFAM" id="SSF55874">
    <property type="entry name" value="ATPase domain of HSP90 chaperone/DNA topoisomerase II/histidine kinase"/>
    <property type="match status" value="1"/>
</dbReference>
<evidence type="ECO:0000256" key="2">
    <source>
        <dbReference type="ARBA" id="ARBA00012438"/>
    </source>
</evidence>
<dbReference type="SUPFAM" id="SSF55785">
    <property type="entry name" value="PYP-like sensor domain (PAS domain)"/>
    <property type="match status" value="1"/>
</dbReference>
<keyword evidence="3" id="KW-0597">Phosphoprotein</keyword>
<evidence type="ECO:0000256" key="4">
    <source>
        <dbReference type="ARBA" id="ARBA00022679"/>
    </source>
</evidence>
<dbReference type="AlphaFoldDB" id="A0A1H5YJE8"/>
<dbReference type="InterPro" id="IPR036097">
    <property type="entry name" value="HisK_dim/P_sf"/>
</dbReference>
<evidence type="ECO:0000256" key="3">
    <source>
        <dbReference type="ARBA" id="ARBA00022553"/>
    </source>
</evidence>
<dbReference type="Gene3D" id="1.10.287.130">
    <property type="match status" value="1"/>
</dbReference>
<protein>
    <recommendedName>
        <fullName evidence="2">histidine kinase</fullName>
        <ecNumber evidence="2">2.7.13.3</ecNumber>
    </recommendedName>
</protein>
<dbReference type="Gene3D" id="3.30.450.20">
    <property type="entry name" value="PAS domain"/>
    <property type="match status" value="1"/>
</dbReference>
<dbReference type="NCBIfam" id="TIGR00229">
    <property type="entry name" value="sensory_box"/>
    <property type="match status" value="1"/>
</dbReference>
<dbReference type="InterPro" id="IPR000700">
    <property type="entry name" value="PAS-assoc_C"/>
</dbReference>
<dbReference type="GO" id="GO:0000155">
    <property type="term" value="F:phosphorelay sensor kinase activity"/>
    <property type="evidence" value="ECO:0007669"/>
    <property type="project" value="InterPro"/>
</dbReference>
<dbReference type="Pfam" id="PF00512">
    <property type="entry name" value="HisKA"/>
    <property type="match status" value="1"/>
</dbReference>
<accession>A0A1H5YJE8</accession>
<dbReference type="InterPro" id="IPR035965">
    <property type="entry name" value="PAS-like_dom_sf"/>
</dbReference>
<dbReference type="PROSITE" id="PS50113">
    <property type="entry name" value="PAC"/>
    <property type="match status" value="1"/>
</dbReference>
<dbReference type="EC" id="2.7.13.3" evidence="2"/>
<proteinExistence type="predicted"/>
<dbReference type="InterPro" id="IPR001610">
    <property type="entry name" value="PAC"/>
</dbReference>
<evidence type="ECO:0000259" key="8">
    <source>
        <dbReference type="PROSITE" id="PS50113"/>
    </source>
</evidence>
<dbReference type="SUPFAM" id="SSF47384">
    <property type="entry name" value="Homodimeric domain of signal transducing histidine kinase"/>
    <property type="match status" value="1"/>
</dbReference>
<dbReference type="EMBL" id="FNVN01000002">
    <property type="protein sequence ID" value="SEG23657.1"/>
    <property type="molecule type" value="Genomic_DNA"/>
</dbReference>
<organism evidence="9 10">
    <name type="scientific">Halobellus limi</name>
    <dbReference type="NCBI Taxonomy" id="699433"/>
    <lineage>
        <taxon>Archaea</taxon>
        <taxon>Methanobacteriati</taxon>
        <taxon>Methanobacteriota</taxon>
        <taxon>Stenosarchaea group</taxon>
        <taxon>Halobacteria</taxon>
        <taxon>Halobacteriales</taxon>
        <taxon>Haloferacaceae</taxon>
        <taxon>Halobellus</taxon>
    </lineage>
</organism>
<dbReference type="Gene3D" id="3.30.565.10">
    <property type="entry name" value="Histidine kinase-like ATPase, C-terminal domain"/>
    <property type="match status" value="1"/>
</dbReference>
<dbReference type="SMART" id="SM00086">
    <property type="entry name" value="PAC"/>
    <property type="match status" value="1"/>
</dbReference>
<keyword evidence="6" id="KW-0902">Two-component regulatory system</keyword>
<dbReference type="InterPro" id="IPR036890">
    <property type="entry name" value="HATPase_C_sf"/>
</dbReference>
<dbReference type="InterPro" id="IPR050736">
    <property type="entry name" value="Sensor_HK_Regulatory"/>
</dbReference>
<dbReference type="InterPro" id="IPR005467">
    <property type="entry name" value="His_kinase_dom"/>
</dbReference>
<evidence type="ECO:0000313" key="9">
    <source>
        <dbReference type="EMBL" id="SEG23657.1"/>
    </source>
</evidence>
<reference evidence="9 10" key="1">
    <citation type="submission" date="2016-10" db="EMBL/GenBank/DDBJ databases">
        <authorList>
            <person name="de Groot N.N."/>
        </authorList>
    </citation>
    <scope>NUCLEOTIDE SEQUENCE [LARGE SCALE GENOMIC DNA]</scope>
    <source>
        <strain evidence="9 10">CGMCC 1.10331</strain>
    </source>
</reference>
<feature type="domain" description="PAC" evidence="8">
    <location>
        <begin position="86"/>
        <end position="136"/>
    </location>
</feature>
<evidence type="ECO:0000313" key="10">
    <source>
        <dbReference type="Proteomes" id="UP000236740"/>
    </source>
</evidence>
<dbReference type="PRINTS" id="PR00344">
    <property type="entry name" value="BCTRLSENSOR"/>
</dbReference>
<name>A0A1H5YJE8_9EURY</name>
<evidence type="ECO:0000256" key="5">
    <source>
        <dbReference type="ARBA" id="ARBA00022777"/>
    </source>
</evidence>
<dbReference type="PANTHER" id="PTHR43711:SF1">
    <property type="entry name" value="HISTIDINE KINASE 1"/>
    <property type="match status" value="1"/>
</dbReference>
<keyword evidence="10" id="KW-1185">Reference proteome</keyword>
<keyword evidence="4" id="KW-0808">Transferase</keyword>
<sequence>MQMRDFADERVDGALAQVVDGMGDAVVVREVASGEVVAANGAVEDVFGHAPADFRELDAEAYAADPERAGDARAAADRTARQGGVGRFRWEAERRDGTTFWAESSVSSTTVGDREYLVDVVRDVTERAERERDLERFAEILTHDLTSPLNAARAQVKILRGEVAGGEEFLDRLDRVHDRMESIIGDVRTLVGDRHREPDLGPVDLNRVVVGAWEAVGGGGEEGEATRADDAGGSLIVDGDLGTVEADDGRVCRLFENLFENAIRHAGDDTDCVTVTVSSIPGGVAVDDDGSGVPEADREQVFEYGYTTGDGGTGFGLNIVAATAEAHGWDVAVGDSEAGGARFEITGMRESDEGS</sequence>
<dbReference type="Proteomes" id="UP000236740">
    <property type="component" value="Unassembled WGS sequence"/>
</dbReference>
<comment type="catalytic activity">
    <reaction evidence="1">
        <text>ATP + protein L-histidine = ADP + protein N-phospho-L-histidine.</text>
        <dbReference type="EC" id="2.7.13.3"/>
    </reaction>
</comment>
<evidence type="ECO:0000256" key="1">
    <source>
        <dbReference type="ARBA" id="ARBA00000085"/>
    </source>
</evidence>